<dbReference type="GO" id="GO:0000266">
    <property type="term" value="P:mitochondrial fission"/>
    <property type="evidence" value="ECO:0007669"/>
    <property type="project" value="UniProtKB-UniRule"/>
</dbReference>
<feature type="domain" description="Mff-like" evidence="12">
    <location>
        <begin position="159"/>
        <end position="214"/>
    </location>
</feature>
<name>A0A267G1I1_9PLAT</name>
<comment type="caution">
    <text evidence="14">The sequence shown here is derived from an EMBL/GenBank/DDBJ whole genome shotgun (WGS) entry which is preliminary data.</text>
</comment>
<dbReference type="GO" id="GO:0005741">
    <property type="term" value="C:mitochondrial outer membrane"/>
    <property type="evidence" value="ECO:0007669"/>
    <property type="project" value="UniProtKB-SubCell"/>
</dbReference>
<dbReference type="PANTHER" id="PTHR16501">
    <property type="entry name" value="TRANSPORT AND GOLGI ORGANIZATION PROTEIN 11"/>
    <property type="match status" value="1"/>
</dbReference>
<feature type="compositionally biased region" description="Basic residues" evidence="11">
    <location>
        <begin position="134"/>
        <end position="143"/>
    </location>
</feature>
<comment type="similarity">
    <text evidence="1 9">Belongs to the Tango11 family.</text>
</comment>
<comment type="function">
    <text evidence="9">Plays a role in mitochondrial and peroxisomal fission. Promotes the recruitment and association of the fission mediator dynamin-related protein 1 (DNM1L) to the mitochondrial surface.</text>
</comment>
<evidence type="ECO:0000313" key="14">
    <source>
        <dbReference type="EMBL" id="PAA79930.1"/>
    </source>
</evidence>
<evidence type="ECO:0000313" key="13">
    <source>
        <dbReference type="EMBL" id="PAA47722.1"/>
    </source>
</evidence>
<dbReference type="OrthoDB" id="5986838at2759"/>
<evidence type="ECO:0000256" key="3">
    <source>
        <dbReference type="ARBA" id="ARBA00022787"/>
    </source>
</evidence>
<feature type="compositionally biased region" description="Low complexity" evidence="11">
    <location>
        <begin position="144"/>
        <end position="154"/>
    </location>
</feature>
<evidence type="ECO:0000256" key="10">
    <source>
        <dbReference type="SAM" id="Coils"/>
    </source>
</evidence>
<feature type="region of interest" description="Disordered" evidence="11">
    <location>
        <begin position="125"/>
        <end position="157"/>
    </location>
</feature>
<sequence>WWPMDSGQFTEDISRQMRIPDRLGPMADRDYEALHTDTDGGFSRAAQQQPAFLGALDLMSVPDRLLATFEPAPADDFNNTYRSYYSDARADAGGGAKLADPALTIDTPPATITLDKVRYPDFPASDESSLMAAGKKKRRRLSSRQRPASPPSNSIYELDDDATVAPTALAASKLAKLQRRVEALESESRKRRQLEMALYSALGTYLLLKLASWLVASGANR</sequence>
<keyword evidence="8 9" id="KW-0576">Peroxisome</keyword>
<evidence type="ECO:0000256" key="11">
    <source>
        <dbReference type="SAM" id="MobiDB-lite"/>
    </source>
</evidence>
<dbReference type="InterPro" id="IPR039433">
    <property type="entry name" value="Mff-like_dom"/>
</dbReference>
<dbReference type="GO" id="GO:0005777">
    <property type="term" value="C:peroxisome"/>
    <property type="evidence" value="ECO:0007669"/>
    <property type="project" value="UniProtKB-SubCell"/>
</dbReference>
<evidence type="ECO:0000256" key="2">
    <source>
        <dbReference type="ARBA" id="ARBA00022692"/>
    </source>
</evidence>
<dbReference type="Pfam" id="PF05644">
    <property type="entry name" value="Miff"/>
    <property type="match status" value="1"/>
</dbReference>
<dbReference type="PANTHER" id="PTHR16501:SF6">
    <property type="entry name" value="TRANSPORT AND GOLGI ORGANIZATION PROTEIN 11"/>
    <property type="match status" value="1"/>
</dbReference>
<evidence type="ECO:0000256" key="5">
    <source>
        <dbReference type="ARBA" id="ARBA00023054"/>
    </source>
</evidence>
<accession>A0A267G1I1</accession>
<keyword evidence="15" id="KW-1185">Reference proteome</keyword>
<feature type="non-terminal residue" evidence="14">
    <location>
        <position position="1"/>
    </location>
</feature>
<dbReference type="STRING" id="282301.A0A267G1I1"/>
<organism evidence="14 15">
    <name type="scientific">Macrostomum lignano</name>
    <dbReference type="NCBI Taxonomy" id="282301"/>
    <lineage>
        <taxon>Eukaryota</taxon>
        <taxon>Metazoa</taxon>
        <taxon>Spiralia</taxon>
        <taxon>Lophotrochozoa</taxon>
        <taxon>Platyhelminthes</taxon>
        <taxon>Rhabditophora</taxon>
        <taxon>Macrostomorpha</taxon>
        <taxon>Macrostomida</taxon>
        <taxon>Macrostomidae</taxon>
        <taxon>Macrostomum</taxon>
    </lineage>
</organism>
<evidence type="ECO:0000256" key="1">
    <source>
        <dbReference type="ARBA" id="ARBA00009806"/>
    </source>
</evidence>
<evidence type="ECO:0000256" key="4">
    <source>
        <dbReference type="ARBA" id="ARBA00022989"/>
    </source>
</evidence>
<gene>
    <name evidence="13" type="ORF">BOX15_Mlig019997g1</name>
    <name evidence="14" type="ORF">BOX15_Mlig021494g1</name>
</gene>
<proteinExistence type="inferred from homology"/>
<keyword evidence="6 9" id="KW-0496">Mitochondrion</keyword>
<evidence type="ECO:0000256" key="7">
    <source>
        <dbReference type="ARBA" id="ARBA00023136"/>
    </source>
</evidence>
<dbReference type="InterPro" id="IPR008518">
    <property type="entry name" value="Mff/Tango-11"/>
</dbReference>
<feature type="coiled-coil region" evidence="10">
    <location>
        <begin position="167"/>
        <end position="194"/>
    </location>
</feature>
<dbReference type="Proteomes" id="UP000215902">
    <property type="component" value="Unassembled WGS sequence"/>
</dbReference>
<reference evidence="14 15" key="1">
    <citation type="submission" date="2017-06" db="EMBL/GenBank/DDBJ databases">
        <title>A platform for efficient transgenesis in Macrostomum lignano, a flatworm model organism for stem cell research.</title>
        <authorList>
            <person name="Berezikov E."/>
        </authorList>
    </citation>
    <scope>NUCLEOTIDE SEQUENCE [LARGE SCALE GENOMIC DNA]</scope>
    <source>
        <strain evidence="14">DV1</strain>
        <tissue evidence="14">Whole organism</tissue>
    </source>
</reference>
<evidence type="ECO:0000256" key="8">
    <source>
        <dbReference type="ARBA" id="ARBA00023140"/>
    </source>
</evidence>
<evidence type="ECO:0000256" key="9">
    <source>
        <dbReference type="RuleBase" id="RU368040"/>
    </source>
</evidence>
<dbReference type="EMBL" id="NIVC01004353">
    <property type="protein sequence ID" value="PAA47722.1"/>
    <property type="molecule type" value="Genomic_DNA"/>
</dbReference>
<keyword evidence="5 10" id="KW-0175">Coiled coil</keyword>
<keyword evidence="3 9" id="KW-1000">Mitochondrion outer membrane</keyword>
<evidence type="ECO:0000313" key="15">
    <source>
        <dbReference type="Proteomes" id="UP000215902"/>
    </source>
</evidence>
<dbReference type="GO" id="GO:0090314">
    <property type="term" value="P:positive regulation of protein targeting to membrane"/>
    <property type="evidence" value="ECO:0007669"/>
    <property type="project" value="UniProtKB-UniRule"/>
</dbReference>
<evidence type="ECO:0000259" key="12">
    <source>
        <dbReference type="Pfam" id="PF05644"/>
    </source>
</evidence>
<keyword evidence="2" id="KW-0812">Transmembrane</keyword>
<keyword evidence="7" id="KW-0472">Membrane</keyword>
<protein>
    <recommendedName>
        <fullName evidence="9">Mitochondrial fission factor</fullName>
    </recommendedName>
</protein>
<dbReference type="AlphaFoldDB" id="A0A267G1I1"/>
<dbReference type="GO" id="GO:0090141">
    <property type="term" value="P:positive regulation of mitochondrial fission"/>
    <property type="evidence" value="ECO:0007669"/>
    <property type="project" value="UniProtKB-UniRule"/>
</dbReference>
<keyword evidence="4" id="KW-1133">Transmembrane helix</keyword>
<comment type="subcellular location">
    <subcellularLocation>
        <location evidence="9">Mitochondrion outer membrane</location>
        <topology evidence="9">Single-pass type IV membrane protein</topology>
    </subcellularLocation>
    <subcellularLocation>
        <location evidence="9">Peroxisome</location>
    </subcellularLocation>
</comment>
<evidence type="ECO:0000256" key="6">
    <source>
        <dbReference type="ARBA" id="ARBA00023128"/>
    </source>
</evidence>
<dbReference type="EMBL" id="NIVC01000608">
    <property type="protein sequence ID" value="PAA79930.1"/>
    <property type="molecule type" value="Genomic_DNA"/>
</dbReference>